<name>A0ABQ3VY37_9LACO</name>
<gene>
    <name evidence="9" type="ORF">YK48G_07380</name>
</gene>
<dbReference type="Gene3D" id="3.40.50.200">
    <property type="entry name" value="Peptidase S8/S53 domain"/>
    <property type="match status" value="1"/>
</dbReference>
<dbReference type="GO" id="GO:0008233">
    <property type="term" value="F:peptidase activity"/>
    <property type="evidence" value="ECO:0007669"/>
    <property type="project" value="UniProtKB-KW"/>
</dbReference>
<dbReference type="InterPro" id="IPR015366">
    <property type="entry name" value="S53_propep"/>
</dbReference>
<dbReference type="PROSITE" id="PS51695">
    <property type="entry name" value="SEDOLISIN"/>
    <property type="match status" value="1"/>
</dbReference>
<dbReference type="SUPFAM" id="SSF54897">
    <property type="entry name" value="Protease propeptides/inhibitors"/>
    <property type="match status" value="1"/>
</dbReference>
<accession>A0ABQ3VY37</accession>
<dbReference type="InterPro" id="IPR050819">
    <property type="entry name" value="Tripeptidyl-peptidase_I"/>
</dbReference>
<dbReference type="InterPro" id="IPR030400">
    <property type="entry name" value="Sedolisin_dom"/>
</dbReference>
<keyword evidence="5" id="KW-0720">Serine protease</keyword>
<protein>
    <submittedName>
        <fullName evidence="9">Aspartyl protease</fullName>
    </submittedName>
</protein>
<comment type="caution">
    <text evidence="9">The sequence shown here is derived from an EMBL/GenBank/DDBJ whole genome shotgun (WGS) entry which is preliminary data.</text>
</comment>
<comment type="cofactor">
    <cofactor evidence="1">
        <name>Ca(2+)</name>
        <dbReference type="ChEBI" id="CHEBI:29108"/>
    </cofactor>
</comment>
<evidence type="ECO:0000259" key="8">
    <source>
        <dbReference type="PROSITE" id="PS51695"/>
    </source>
</evidence>
<dbReference type="EMBL" id="BNJR01000007">
    <property type="protein sequence ID" value="GHP13313.1"/>
    <property type="molecule type" value="Genomic_DNA"/>
</dbReference>
<dbReference type="SMART" id="SM00944">
    <property type="entry name" value="Pro-kuma_activ"/>
    <property type="match status" value="1"/>
</dbReference>
<dbReference type="GO" id="GO:0006508">
    <property type="term" value="P:proteolysis"/>
    <property type="evidence" value="ECO:0007669"/>
    <property type="project" value="UniProtKB-KW"/>
</dbReference>
<organism evidence="9 10">
    <name type="scientific">Lentilactobacillus fungorum</name>
    <dbReference type="NCBI Taxonomy" id="2201250"/>
    <lineage>
        <taxon>Bacteria</taxon>
        <taxon>Bacillati</taxon>
        <taxon>Bacillota</taxon>
        <taxon>Bacilli</taxon>
        <taxon>Lactobacillales</taxon>
        <taxon>Lactobacillaceae</taxon>
        <taxon>Lentilactobacillus</taxon>
    </lineage>
</organism>
<proteinExistence type="predicted"/>
<dbReference type="InterPro" id="IPR036852">
    <property type="entry name" value="Peptidase_S8/S53_dom_sf"/>
</dbReference>
<reference evidence="9 10" key="1">
    <citation type="journal article" date="2021" name="Int. J. Syst. Evol. Microbiol.">
        <title>Lentilactobacillus fungorum sp. nov., isolated from spent mushroom substrates.</title>
        <authorList>
            <person name="Tohno M."/>
            <person name="Tanizawa Y."/>
            <person name="Kojima Y."/>
            <person name="Sakamoto M."/>
            <person name="Ohkuma M."/>
            <person name="Kobayashi H."/>
        </authorList>
    </citation>
    <scope>NUCLEOTIDE SEQUENCE [LARGE SCALE GENOMIC DNA]</scope>
    <source>
        <strain evidence="9 10">YK48G</strain>
    </source>
</reference>
<keyword evidence="10" id="KW-1185">Reference proteome</keyword>
<dbReference type="PANTHER" id="PTHR14218">
    <property type="entry name" value="PROTEASE S8 TRIPEPTIDYL PEPTIDASE I CLN2"/>
    <property type="match status" value="1"/>
</dbReference>
<evidence type="ECO:0000313" key="10">
    <source>
        <dbReference type="Proteomes" id="UP000604765"/>
    </source>
</evidence>
<dbReference type="RefSeq" id="WP_203629350.1">
    <property type="nucleotide sequence ID" value="NZ_BNJR01000007.1"/>
</dbReference>
<keyword evidence="4" id="KW-0378">Hydrolase</keyword>
<evidence type="ECO:0000256" key="7">
    <source>
        <dbReference type="ARBA" id="ARBA00023145"/>
    </source>
</evidence>
<dbReference type="CDD" id="cd11377">
    <property type="entry name" value="Pro-peptidase_S53"/>
    <property type="match status" value="1"/>
</dbReference>
<sequence>MKKWGKLLTGSLLVALAVFIWGRASIRVQADPISQAYSGMVEAGQLKPQKVKPKSTITFDIILRPRNFAEMQSDAFAVNTPGSQQFKQYLSPVQIRDKFGQPTAVTSEWTRYLKKFQLKARSFSSGLAMTVTGKVRNVDKAFKVDVNQARYHANPVQFGSRKPAIPNSLVNSVETITGLADHNQKYIFPDTNLQFAEPIKGNDNSQTGYTSRFTTQYDVTPLYQQGLTGKGQTIGIITFGGVQSEPITHFWQHENASTAAGRLSIKVVQDNIFNSDETDLNNNEATMDVEYAGSVAPEANIRLYQNKSAFPTLENVVNAYSTAYDENRASALSCSWSTGPNQYYDFLIDRKVMTPKYVDVFNLLMAQGALQGISSFIGSGDTGAPRYSVRGISQGKVMLDRTVSVSDPFGTSPYVTSVGGTTLPFTSPVAPGQAISVTKERSWGADYHWPTLQNNPSLLTETPGMLTVIGTGGGGGFGHLYPTPAYQQNVPGINTFNARQYLSFLGQPIFDQPLISGNDSGRNYPDISADADPATGHAVYFGQGKSGRWLTAGGTSIVGPQMAGVAALINSQAGRQRMGLWNPQLYELAQQADSPMTPLNDTMDNSNLYYTGQPNTVYNQASGLGTVDFAKLASLYK</sequence>
<dbReference type="Proteomes" id="UP000604765">
    <property type="component" value="Unassembled WGS sequence"/>
</dbReference>
<dbReference type="Pfam" id="PF09286">
    <property type="entry name" value="Pro-kuma_activ"/>
    <property type="match status" value="1"/>
</dbReference>
<evidence type="ECO:0000256" key="1">
    <source>
        <dbReference type="ARBA" id="ARBA00001913"/>
    </source>
</evidence>
<evidence type="ECO:0000256" key="4">
    <source>
        <dbReference type="ARBA" id="ARBA00022801"/>
    </source>
</evidence>
<feature type="domain" description="Peptidase S53" evidence="8">
    <location>
        <begin position="213"/>
        <end position="637"/>
    </location>
</feature>
<evidence type="ECO:0000256" key="6">
    <source>
        <dbReference type="ARBA" id="ARBA00022837"/>
    </source>
</evidence>
<keyword evidence="3" id="KW-0479">Metal-binding</keyword>
<evidence type="ECO:0000256" key="5">
    <source>
        <dbReference type="ARBA" id="ARBA00022825"/>
    </source>
</evidence>
<dbReference type="CDD" id="cd04056">
    <property type="entry name" value="Peptidases_S53"/>
    <property type="match status" value="1"/>
</dbReference>
<evidence type="ECO:0000313" key="9">
    <source>
        <dbReference type="EMBL" id="GHP13313.1"/>
    </source>
</evidence>
<keyword evidence="7" id="KW-0865">Zymogen</keyword>
<keyword evidence="2 9" id="KW-0645">Protease</keyword>
<evidence type="ECO:0000256" key="3">
    <source>
        <dbReference type="ARBA" id="ARBA00022723"/>
    </source>
</evidence>
<keyword evidence="6" id="KW-0106">Calcium</keyword>
<dbReference type="PANTHER" id="PTHR14218:SF15">
    <property type="entry name" value="TRIPEPTIDYL-PEPTIDASE 1"/>
    <property type="match status" value="1"/>
</dbReference>
<evidence type="ECO:0000256" key="2">
    <source>
        <dbReference type="ARBA" id="ARBA00022670"/>
    </source>
</evidence>
<dbReference type="SUPFAM" id="SSF52743">
    <property type="entry name" value="Subtilisin-like"/>
    <property type="match status" value="1"/>
</dbReference>